<comment type="similarity">
    <text evidence="1">Belongs to the ependymin family.</text>
</comment>
<accession>A0A3Q2EHS7</accession>
<evidence type="ECO:0000256" key="2">
    <source>
        <dbReference type="SAM" id="SignalP"/>
    </source>
</evidence>
<dbReference type="GO" id="GO:0007160">
    <property type="term" value="P:cell-matrix adhesion"/>
    <property type="evidence" value="ECO:0007669"/>
    <property type="project" value="InterPro"/>
</dbReference>
<keyword evidence="4" id="KW-1185">Reference proteome</keyword>
<feature type="chain" id="PRO_5018535166" evidence="2">
    <location>
        <begin position="24"/>
        <end position="218"/>
    </location>
</feature>
<proteinExistence type="inferred from homology"/>
<dbReference type="SMART" id="SM00026">
    <property type="entry name" value="EPEND"/>
    <property type="match status" value="1"/>
</dbReference>
<sequence length="218" mass="24581">MRFVLLMLLKVDFLNFPMWFGRGIIFSFLSDSPNMTGLMNVITTKGETRAVGAFTYDSVGEKLRFTSNESHPTDSSRGLDLLMFFKEDIFYEIDGKTQSCTKNKLHISWHPLDIPNDAKFYTAMTMGSSSVEDERLKINVWGGDLPNTKASYWTSATMGCLPVSTFYFTDTTSFLFGLTDIEPEVKDPDLLTLPSFCHGKSVEDTPEGTVNSFVNEFM</sequence>
<dbReference type="Ensembl" id="ENSCVAT00000027305.1">
    <property type="protein sequence ID" value="ENSCVAP00000031961.1"/>
    <property type="gene ID" value="ENSCVAG00000021625.1"/>
</dbReference>
<dbReference type="PRINTS" id="PR00317">
    <property type="entry name" value="EPENDYMIN"/>
</dbReference>
<dbReference type="GeneTree" id="ENSGT00940000168284"/>
<dbReference type="GO" id="GO:0005509">
    <property type="term" value="F:calcium ion binding"/>
    <property type="evidence" value="ECO:0007669"/>
    <property type="project" value="InterPro"/>
</dbReference>
<evidence type="ECO:0000313" key="4">
    <source>
        <dbReference type="Proteomes" id="UP000265020"/>
    </source>
</evidence>
<dbReference type="AlphaFoldDB" id="A0A3Q2EHS7"/>
<protein>
    <submittedName>
        <fullName evidence="3">Ependymin-1-like</fullName>
    </submittedName>
</protein>
<name>A0A3Q2EHS7_CYPVA</name>
<feature type="signal peptide" evidence="2">
    <location>
        <begin position="1"/>
        <end position="23"/>
    </location>
</feature>
<dbReference type="Pfam" id="PF00811">
    <property type="entry name" value="Ependymin"/>
    <property type="match status" value="1"/>
</dbReference>
<dbReference type="InterPro" id="IPR001299">
    <property type="entry name" value="Ependymin"/>
</dbReference>
<organism evidence="3 4">
    <name type="scientific">Cyprinodon variegatus</name>
    <name type="common">Sheepshead minnow</name>
    <dbReference type="NCBI Taxonomy" id="28743"/>
    <lineage>
        <taxon>Eukaryota</taxon>
        <taxon>Metazoa</taxon>
        <taxon>Chordata</taxon>
        <taxon>Craniata</taxon>
        <taxon>Vertebrata</taxon>
        <taxon>Euteleostomi</taxon>
        <taxon>Actinopterygii</taxon>
        <taxon>Neopterygii</taxon>
        <taxon>Teleostei</taxon>
        <taxon>Neoteleostei</taxon>
        <taxon>Acanthomorphata</taxon>
        <taxon>Ovalentaria</taxon>
        <taxon>Atherinomorphae</taxon>
        <taxon>Cyprinodontiformes</taxon>
        <taxon>Cyprinodontidae</taxon>
        <taxon>Cyprinodon</taxon>
    </lineage>
</organism>
<keyword evidence="2" id="KW-0732">Signal</keyword>
<dbReference type="PANTHER" id="PTHR10697">
    <property type="entry name" value="MAMMALIAN EPENDYMIN-RELATED PROTEIN 1"/>
    <property type="match status" value="1"/>
</dbReference>
<evidence type="ECO:0000256" key="1">
    <source>
        <dbReference type="ARBA" id="ARBA00010771"/>
    </source>
</evidence>
<reference evidence="3" key="1">
    <citation type="submission" date="2025-08" db="UniProtKB">
        <authorList>
            <consortium name="Ensembl"/>
        </authorList>
    </citation>
    <scope>IDENTIFICATION</scope>
</reference>
<dbReference type="GO" id="GO:0005764">
    <property type="term" value="C:lysosome"/>
    <property type="evidence" value="ECO:0007669"/>
    <property type="project" value="TreeGrafter"/>
</dbReference>
<dbReference type="Proteomes" id="UP000265020">
    <property type="component" value="Unassembled WGS sequence"/>
</dbReference>
<reference evidence="3" key="2">
    <citation type="submission" date="2025-09" db="UniProtKB">
        <authorList>
            <consortium name="Ensembl"/>
        </authorList>
    </citation>
    <scope>IDENTIFICATION</scope>
</reference>
<dbReference type="PANTHER" id="PTHR10697:SF5">
    <property type="entry name" value="EPENDYMIN-RELATED"/>
    <property type="match status" value="1"/>
</dbReference>
<evidence type="ECO:0000313" key="3">
    <source>
        <dbReference type="Ensembl" id="ENSCVAP00000031961.1"/>
    </source>
</evidence>
<dbReference type="GO" id="GO:0005576">
    <property type="term" value="C:extracellular region"/>
    <property type="evidence" value="ECO:0007669"/>
    <property type="project" value="InterPro"/>
</dbReference>